<dbReference type="AlphaFoldDB" id="A0A6N7Z2W7"/>
<dbReference type="PANTHER" id="PTHR31956:SF1">
    <property type="entry name" value="NON-SPECIFIC PHOSPHOLIPASE C1"/>
    <property type="match status" value="1"/>
</dbReference>
<comment type="caution">
    <text evidence="3">The sequence shown here is derived from an EMBL/GenBank/DDBJ whole genome shotgun (WGS) entry which is preliminary data.</text>
</comment>
<dbReference type="GO" id="GO:0042578">
    <property type="term" value="F:phosphoric ester hydrolase activity"/>
    <property type="evidence" value="ECO:0007669"/>
    <property type="project" value="UniProtKB-ARBA"/>
</dbReference>
<name>A0A6N7Z2W7_9PSEU</name>
<dbReference type="Proteomes" id="UP000440096">
    <property type="component" value="Unassembled WGS sequence"/>
</dbReference>
<dbReference type="EMBL" id="WMBA01000004">
    <property type="protein sequence ID" value="MTD53126.1"/>
    <property type="molecule type" value="Genomic_DNA"/>
</dbReference>
<keyword evidence="1" id="KW-0378">Hydrolase</keyword>
<protein>
    <submittedName>
        <fullName evidence="3">Acid phosphatase</fullName>
    </submittedName>
</protein>
<evidence type="ECO:0000256" key="2">
    <source>
        <dbReference type="ARBA" id="ARBA00023026"/>
    </source>
</evidence>
<evidence type="ECO:0000256" key="1">
    <source>
        <dbReference type="ARBA" id="ARBA00022801"/>
    </source>
</evidence>
<gene>
    <name evidence="3" type="ORF">GKO32_03910</name>
</gene>
<dbReference type="SUPFAM" id="SSF53649">
    <property type="entry name" value="Alkaline phosphatase-like"/>
    <property type="match status" value="1"/>
</dbReference>
<keyword evidence="2" id="KW-0843">Virulence</keyword>
<dbReference type="InterPro" id="IPR017850">
    <property type="entry name" value="Alkaline_phosphatase_core_sf"/>
</dbReference>
<organism evidence="3 4">
    <name type="scientific">Amycolatopsis pithecellobii</name>
    <dbReference type="NCBI Taxonomy" id="664692"/>
    <lineage>
        <taxon>Bacteria</taxon>
        <taxon>Bacillati</taxon>
        <taxon>Actinomycetota</taxon>
        <taxon>Actinomycetes</taxon>
        <taxon>Pseudonocardiales</taxon>
        <taxon>Pseudonocardiaceae</taxon>
        <taxon>Amycolatopsis</taxon>
    </lineage>
</organism>
<sequence>MVVLENHNADAIIGAPDAPYLTSLADQGAVFTNAHAITHPSQPNYLALFSGDTQGITDDSCPHSSAAANLGSELTAAQLSFAGYSEDLPGTGYTGCFPGQYDRNHAPWVDFTNLPGSVNLPYTQFPPDPERLPTLSFVIPNLCHDMHNCDVATGDSWLHTNIAGYLAWARAHNSMLVITFDESDDSPSNRIATMVLGPMVVAGQYGEYVDHYRMLRTLEQMYRLPALGHSAQTAPVTDVWTH</sequence>
<dbReference type="InterPro" id="IPR007312">
    <property type="entry name" value="Phosphoesterase"/>
</dbReference>
<dbReference type="Gene3D" id="3.40.720.10">
    <property type="entry name" value="Alkaline Phosphatase, subunit A"/>
    <property type="match status" value="1"/>
</dbReference>
<evidence type="ECO:0000313" key="4">
    <source>
        <dbReference type="Proteomes" id="UP000440096"/>
    </source>
</evidence>
<dbReference type="Pfam" id="PF04185">
    <property type="entry name" value="Phosphoesterase"/>
    <property type="match status" value="1"/>
</dbReference>
<keyword evidence="4" id="KW-1185">Reference proteome</keyword>
<accession>A0A6N7Z2W7</accession>
<evidence type="ECO:0000313" key="3">
    <source>
        <dbReference type="EMBL" id="MTD53126.1"/>
    </source>
</evidence>
<reference evidence="3 4" key="1">
    <citation type="submission" date="2019-11" db="EMBL/GenBank/DDBJ databases">
        <title>Draft genome of Amycolatopsis RM579.</title>
        <authorList>
            <person name="Duangmal K."/>
            <person name="Mingma R."/>
        </authorList>
    </citation>
    <scope>NUCLEOTIDE SEQUENCE [LARGE SCALE GENOMIC DNA]</scope>
    <source>
        <strain evidence="3 4">RM579</strain>
    </source>
</reference>
<proteinExistence type="predicted"/>
<dbReference type="PANTHER" id="PTHR31956">
    <property type="entry name" value="NON-SPECIFIC PHOSPHOLIPASE C4-RELATED"/>
    <property type="match status" value="1"/>
</dbReference>